<name>A0ABQ1GYH4_9BACL</name>
<feature type="transmembrane region" description="Helical" evidence="2">
    <location>
        <begin position="35"/>
        <end position="62"/>
    </location>
</feature>
<dbReference type="EMBL" id="BMHF01000025">
    <property type="protein sequence ID" value="GGA52468.1"/>
    <property type="molecule type" value="Genomic_DNA"/>
</dbReference>
<keyword evidence="4" id="KW-1185">Reference proteome</keyword>
<keyword evidence="2" id="KW-0812">Transmembrane</keyword>
<dbReference type="RefSeq" id="WP_094095839.1">
    <property type="nucleotide sequence ID" value="NZ_BMHF01000025.1"/>
</dbReference>
<sequence length="142" mass="15230">MDYEQSQEKEYDSFPPHPEAQQELRPKVKHSGPGIVSFVLALLAIVGYVGCLTLIFAAFGQIGPDELDQEHLMQQQLFISGVYGLLACGILNLAGIVTAIIGLALKNRKKLFAVLGLVFGLLPFLLLVILLIIGVAASGGQV</sequence>
<feature type="compositionally biased region" description="Basic and acidic residues" evidence="1">
    <location>
        <begin position="1"/>
        <end position="12"/>
    </location>
</feature>
<gene>
    <name evidence="3" type="ORF">GCM10010917_42100</name>
</gene>
<reference evidence="4" key="1">
    <citation type="journal article" date="2019" name="Int. J. Syst. Evol. Microbiol.">
        <title>The Global Catalogue of Microorganisms (GCM) 10K type strain sequencing project: providing services to taxonomists for standard genome sequencing and annotation.</title>
        <authorList>
            <consortium name="The Broad Institute Genomics Platform"/>
            <consortium name="The Broad Institute Genome Sequencing Center for Infectious Disease"/>
            <person name="Wu L."/>
            <person name="Ma J."/>
        </authorList>
    </citation>
    <scope>NUCLEOTIDE SEQUENCE [LARGE SCALE GENOMIC DNA]</scope>
    <source>
        <strain evidence="4">CGMCC 1.15044</strain>
    </source>
</reference>
<keyword evidence="2" id="KW-0472">Membrane</keyword>
<feature type="region of interest" description="Disordered" evidence="1">
    <location>
        <begin position="1"/>
        <end position="25"/>
    </location>
</feature>
<proteinExistence type="predicted"/>
<protein>
    <recommendedName>
        <fullName evidence="5">DUF4064 domain-containing protein</fullName>
    </recommendedName>
</protein>
<feature type="transmembrane region" description="Helical" evidence="2">
    <location>
        <begin position="82"/>
        <end position="105"/>
    </location>
</feature>
<evidence type="ECO:0000256" key="1">
    <source>
        <dbReference type="SAM" id="MobiDB-lite"/>
    </source>
</evidence>
<evidence type="ECO:0000313" key="4">
    <source>
        <dbReference type="Proteomes" id="UP000609323"/>
    </source>
</evidence>
<organism evidence="3 4">
    <name type="scientific">Paenibacillus physcomitrellae</name>
    <dbReference type="NCBI Taxonomy" id="1619311"/>
    <lineage>
        <taxon>Bacteria</taxon>
        <taxon>Bacillati</taxon>
        <taxon>Bacillota</taxon>
        <taxon>Bacilli</taxon>
        <taxon>Bacillales</taxon>
        <taxon>Paenibacillaceae</taxon>
        <taxon>Paenibacillus</taxon>
    </lineage>
</organism>
<keyword evidence="2" id="KW-1133">Transmembrane helix</keyword>
<dbReference type="Proteomes" id="UP000609323">
    <property type="component" value="Unassembled WGS sequence"/>
</dbReference>
<evidence type="ECO:0008006" key="5">
    <source>
        <dbReference type="Google" id="ProtNLM"/>
    </source>
</evidence>
<evidence type="ECO:0000256" key="2">
    <source>
        <dbReference type="SAM" id="Phobius"/>
    </source>
</evidence>
<evidence type="ECO:0000313" key="3">
    <source>
        <dbReference type="EMBL" id="GGA52468.1"/>
    </source>
</evidence>
<comment type="caution">
    <text evidence="3">The sequence shown here is derived from an EMBL/GenBank/DDBJ whole genome shotgun (WGS) entry which is preliminary data.</text>
</comment>
<feature type="transmembrane region" description="Helical" evidence="2">
    <location>
        <begin position="112"/>
        <end position="137"/>
    </location>
</feature>
<accession>A0ABQ1GYH4</accession>